<reference evidence="3" key="2">
    <citation type="submission" date="2021-01" db="UniProtKB">
        <authorList>
            <consortium name="EnsemblPlants"/>
        </authorList>
    </citation>
    <scope>IDENTIFICATION</scope>
</reference>
<keyword evidence="4" id="KW-1185">Reference proteome</keyword>
<evidence type="ECO:0000256" key="1">
    <source>
        <dbReference type="SAM" id="Coils"/>
    </source>
</evidence>
<organism evidence="3 4">
    <name type="scientific">Quercus lobata</name>
    <name type="common">Valley oak</name>
    <dbReference type="NCBI Taxonomy" id="97700"/>
    <lineage>
        <taxon>Eukaryota</taxon>
        <taxon>Viridiplantae</taxon>
        <taxon>Streptophyta</taxon>
        <taxon>Embryophyta</taxon>
        <taxon>Tracheophyta</taxon>
        <taxon>Spermatophyta</taxon>
        <taxon>Magnoliopsida</taxon>
        <taxon>eudicotyledons</taxon>
        <taxon>Gunneridae</taxon>
        <taxon>Pentapetalae</taxon>
        <taxon>rosids</taxon>
        <taxon>fabids</taxon>
        <taxon>Fagales</taxon>
        <taxon>Fagaceae</taxon>
        <taxon>Quercus</taxon>
    </lineage>
</organism>
<reference evidence="3 4" key="1">
    <citation type="journal article" date="2016" name="G3 (Bethesda)">
        <title>First Draft Assembly and Annotation of the Genome of a California Endemic Oak Quercus lobata Nee (Fagaceae).</title>
        <authorList>
            <person name="Sork V.L."/>
            <person name="Fitz-Gibbon S.T."/>
            <person name="Puiu D."/>
            <person name="Crepeau M."/>
            <person name="Gugger P.F."/>
            <person name="Sherman R."/>
            <person name="Stevens K."/>
            <person name="Langley C.H."/>
            <person name="Pellegrini M."/>
            <person name="Salzberg S.L."/>
        </authorList>
    </citation>
    <scope>NUCLEOTIDE SEQUENCE [LARGE SCALE GENOMIC DNA]</scope>
    <source>
        <strain evidence="3 4">cv. SW786</strain>
    </source>
</reference>
<name>A0A7N2N188_QUELO</name>
<dbReference type="Gramene" id="QL12p000198:mrna">
    <property type="protein sequence ID" value="QL12p000198:mrna"/>
    <property type="gene ID" value="QL12p000198"/>
</dbReference>
<feature type="coiled-coil region" evidence="1">
    <location>
        <begin position="85"/>
        <end position="119"/>
    </location>
</feature>
<feature type="compositionally biased region" description="Polar residues" evidence="2">
    <location>
        <begin position="51"/>
        <end position="75"/>
    </location>
</feature>
<dbReference type="PANTHER" id="PTHR35761">
    <property type="entry name" value="ATR INTERACTING PROTEIN"/>
    <property type="match status" value="1"/>
</dbReference>
<dbReference type="InterPro" id="IPR044952">
    <property type="entry name" value="SUV2"/>
</dbReference>
<feature type="compositionally biased region" description="Low complexity" evidence="2">
    <location>
        <begin position="29"/>
        <end position="50"/>
    </location>
</feature>
<dbReference type="GO" id="GO:0046983">
    <property type="term" value="F:protein dimerization activity"/>
    <property type="evidence" value="ECO:0007669"/>
    <property type="project" value="EnsemblPlants"/>
</dbReference>
<dbReference type="GO" id="GO:0006974">
    <property type="term" value="P:DNA damage response"/>
    <property type="evidence" value="ECO:0007669"/>
    <property type="project" value="EnsemblPlants"/>
</dbReference>
<accession>A0A7N2N188</accession>
<protein>
    <submittedName>
        <fullName evidence="3">Uncharacterized protein</fullName>
    </submittedName>
</protein>
<evidence type="ECO:0000313" key="4">
    <source>
        <dbReference type="Proteomes" id="UP000594261"/>
    </source>
</evidence>
<dbReference type="EnsemblPlants" id="QL12p000198:mrna">
    <property type="protein sequence ID" value="QL12p000198:mrna"/>
    <property type="gene ID" value="QL12p000198"/>
</dbReference>
<dbReference type="GO" id="GO:0005737">
    <property type="term" value="C:cytoplasm"/>
    <property type="evidence" value="ECO:0007669"/>
    <property type="project" value="EnsemblPlants"/>
</dbReference>
<dbReference type="PANTHER" id="PTHR35761:SF1">
    <property type="entry name" value="PROTEIN SENSITIVE TO UV 2"/>
    <property type="match status" value="1"/>
</dbReference>
<dbReference type="GO" id="GO:0072710">
    <property type="term" value="P:response to hydroxyurea"/>
    <property type="evidence" value="ECO:0007669"/>
    <property type="project" value="EnsemblPlants"/>
</dbReference>
<dbReference type="GO" id="GO:0010044">
    <property type="term" value="P:response to aluminum ion"/>
    <property type="evidence" value="ECO:0007669"/>
    <property type="project" value="EnsemblPlants"/>
</dbReference>
<dbReference type="OMA" id="HMERNSH"/>
<dbReference type="EMBL" id="LRBV02000012">
    <property type="status" value="NOT_ANNOTATED_CDS"/>
    <property type="molecule type" value="Genomic_DNA"/>
</dbReference>
<evidence type="ECO:0000256" key="2">
    <source>
        <dbReference type="SAM" id="MobiDB-lite"/>
    </source>
</evidence>
<dbReference type="GO" id="GO:0072718">
    <property type="term" value="P:response to cisplatin"/>
    <property type="evidence" value="ECO:0007669"/>
    <property type="project" value="EnsemblPlants"/>
</dbReference>
<dbReference type="FunCoup" id="A0A7N2N188">
    <property type="interactions" value="758"/>
</dbReference>
<dbReference type="Proteomes" id="UP000594261">
    <property type="component" value="Chromosome 12"/>
</dbReference>
<evidence type="ECO:0000313" key="3">
    <source>
        <dbReference type="EnsemblPlants" id="QL12p000198:mrna"/>
    </source>
</evidence>
<dbReference type="GO" id="GO:0005634">
    <property type="term" value="C:nucleus"/>
    <property type="evidence" value="ECO:0007669"/>
    <property type="project" value="EnsemblPlants"/>
</dbReference>
<dbReference type="GO" id="GO:0010224">
    <property type="term" value="P:response to UV-B"/>
    <property type="evidence" value="ECO:0007669"/>
    <property type="project" value="EnsemblPlants"/>
</dbReference>
<sequence length="752" mass="84779">METMSEEGFEEWDADFLDQLIHVEELALTSTKQQQQQQPLRTTSSSSSQTHHYINNPTNTNTMMSYSPPRQLSQRVSFDDKQLEIDMLKRELGHVSKQLTDLEQECLELRKERGKKEEQLQIFSKNEVKDVDARSSKSTTFCHNGREYGALNHHRVRQKFQNAISLNIQAGSQIDRAMPAYKAIGIQTEKAGDPGQVTMDVDPAACQALTEKLLAIWGSPRDQKLGRNLINKLLVTCQTDFHVLFAWMSVSVPKRTMDSLKDGSLSDVALTSHLHSFHTPEAAKVSHLYSVLTKISIGMVQLEALFEPLLDLCILKNVVIVHRSLCILRVFLKHLLSLERKSERSWVIMETGGTVAMKKACFGCWVIAVVDGNSVVPVIDFFLPVLEIRFLVTHDWHLNLLRDNVTVGGLLCGSNIVDFNGLDRVLSCASRNEKNYAGYTPLGIRLPNAEIPCMEGPCNRDIAISVSCVDWVSLFEAMHQIIVRNTEECVRLEAVSVMIVILMRSNAYMEREKFGKATVFESLSQLLRKEAGLRVQRHAVHLLYLLLNCPKLLVMFCSGSNEGGTAAVPVDDDARPQKFIKVLQGLADCVACSGNGIQELTLRRNAITVLAFLASSGKPGFEIFVRSKLYREANFLMLILQVLVSEIDIEETAVCVESPEIFKERTLLIREALILLNRLVSNPAYSVTVLWVLTNSRDMASLTIDIATRLSWEYQRHGHSDCITRQMRESEIVNLARVFRKRVFTYLGHNIS</sequence>
<proteinExistence type="predicted"/>
<dbReference type="GO" id="GO:0010332">
    <property type="term" value="P:response to gamma radiation"/>
    <property type="evidence" value="ECO:0007669"/>
    <property type="project" value="EnsemblPlants"/>
</dbReference>
<dbReference type="GO" id="GO:1902751">
    <property type="term" value="P:positive regulation of cell cycle G2/M phase transition"/>
    <property type="evidence" value="ECO:0007669"/>
    <property type="project" value="EnsemblPlants"/>
</dbReference>
<keyword evidence="1" id="KW-0175">Coiled coil</keyword>
<dbReference type="AlphaFoldDB" id="A0A7N2N188"/>
<dbReference type="InParanoid" id="A0A7N2N188"/>
<feature type="region of interest" description="Disordered" evidence="2">
    <location>
        <begin position="29"/>
        <end position="75"/>
    </location>
</feature>